<gene>
    <name evidence="3" type="ordered locus">Desal_2282</name>
</gene>
<dbReference type="eggNOG" id="COG0834">
    <property type="taxonomic scope" value="Bacteria"/>
</dbReference>
<dbReference type="SUPFAM" id="SSF53850">
    <property type="entry name" value="Periplasmic binding protein-like II"/>
    <property type="match status" value="1"/>
</dbReference>
<keyword evidence="4" id="KW-1185">Reference proteome</keyword>
<evidence type="ECO:0000256" key="1">
    <source>
        <dbReference type="ARBA" id="ARBA00022729"/>
    </source>
</evidence>
<evidence type="ECO:0000313" key="3">
    <source>
        <dbReference type="EMBL" id="ACS80338.1"/>
    </source>
</evidence>
<feature type="domain" description="Solute-binding protein family 3/N-terminal" evidence="2">
    <location>
        <begin position="22"/>
        <end position="251"/>
    </location>
</feature>
<sequence length="261" mass="30082">MRYIFGLAIFFVLFTSAAEAVKIRVGGTGYWSPYCYTSPEDPLTLKGFTVDFLKEVFSQPDDELQFLALPWKRCLVMLENNELDLVLDGSKDSPRLKKFLFSQEIYHLDNALFYLKSRFPDGPQIKSVEDIDKFSLGGVFGFNYKVYPFDVSMVQQGAKDIETMLKMLERRRFELAIGFEQIVCSRMRLKGIGGGDISYILMPNVKSLRFYIFGNHTLKTDKLIERINSALQEMKADGRLAKLKRKYGLQSSKKKILLLKR</sequence>
<dbReference type="PANTHER" id="PTHR35936">
    <property type="entry name" value="MEMBRANE-BOUND LYTIC MUREIN TRANSGLYCOSYLASE F"/>
    <property type="match status" value="1"/>
</dbReference>
<dbReference type="EMBL" id="CP001649">
    <property type="protein sequence ID" value="ACS80338.1"/>
    <property type="molecule type" value="Genomic_DNA"/>
</dbReference>
<dbReference type="Proteomes" id="UP000002601">
    <property type="component" value="Chromosome"/>
</dbReference>
<dbReference type="RefSeq" id="WP_015852154.1">
    <property type="nucleotide sequence ID" value="NC_012881.1"/>
</dbReference>
<accession>C6BWQ8</accession>
<evidence type="ECO:0000259" key="2">
    <source>
        <dbReference type="SMART" id="SM00062"/>
    </source>
</evidence>
<name>C6BWQ8_MARSD</name>
<dbReference type="KEGG" id="dsa:Desal_2282"/>
<dbReference type="Pfam" id="PF00497">
    <property type="entry name" value="SBP_bac_3"/>
    <property type="match status" value="1"/>
</dbReference>
<dbReference type="PANTHER" id="PTHR35936:SF25">
    <property type="entry name" value="ABC TRANSPORTER SUBSTRATE-BINDING PROTEIN"/>
    <property type="match status" value="1"/>
</dbReference>
<evidence type="ECO:0000313" key="4">
    <source>
        <dbReference type="Proteomes" id="UP000002601"/>
    </source>
</evidence>
<dbReference type="SMART" id="SM00062">
    <property type="entry name" value="PBPb"/>
    <property type="match status" value="1"/>
</dbReference>
<proteinExistence type="predicted"/>
<dbReference type="OrthoDB" id="370676at2"/>
<dbReference type="Gene3D" id="3.40.190.10">
    <property type="entry name" value="Periplasmic binding protein-like II"/>
    <property type="match status" value="2"/>
</dbReference>
<organism evidence="3 4">
    <name type="scientific">Maridesulfovibrio salexigens (strain ATCC 14822 / DSM 2638 / NCIMB 8403 / VKM B-1763)</name>
    <name type="common">Desulfovibrio salexigens</name>
    <dbReference type="NCBI Taxonomy" id="526222"/>
    <lineage>
        <taxon>Bacteria</taxon>
        <taxon>Pseudomonadati</taxon>
        <taxon>Thermodesulfobacteriota</taxon>
        <taxon>Desulfovibrionia</taxon>
        <taxon>Desulfovibrionales</taxon>
        <taxon>Desulfovibrionaceae</taxon>
        <taxon>Maridesulfovibrio</taxon>
    </lineage>
</organism>
<dbReference type="HOGENOM" id="CLU_064076_10_0_7"/>
<dbReference type="AlphaFoldDB" id="C6BWQ8"/>
<dbReference type="STRING" id="526222.Desal_2282"/>
<keyword evidence="1" id="KW-0732">Signal</keyword>
<reference evidence="3 4" key="1">
    <citation type="submission" date="2009-06" db="EMBL/GenBank/DDBJ databases">
        <title>Complete sequence of Desulfovibrio salexigens DSM 2638.</title>
        <authorList>
            <consortium name="US DOE Joint Genome Institute"/>
            <person name="Lucas S."/>
            <person name="Copeland A."/>
            <person name="Lapidus A."/>
            <person name="Glavina del Rio T."/>
            <person name="Tice H."/>
            <person name="Bruce D."/>
            <person name="Goodwin L."/>
            <person name="Pitluck S."/>
            <person name="Munk A.C."/>
            <person name="Brettin T."/>
            <person name="Detter J.C."/>
            <person name="Han C."/>
            <person name="Tapia R."/>
            <person name="Larimer F."/>
            <person name="Land M."/>
            <person name="Hauser L."/>
            <person name="Kyrpides N."/>
            <person name="Anderson I."/>
            <person name="Wall J.D."/>
            <person name="Arkin A.P."/>
            <person name="Dehal P."/>
            <person name="Chivian D."/>
            <person name="Giles B."/>
            <person name="Hazen T.C."/>
        </authorList>
    </citation>
    <scope>NUCLEOTIDE SEQUENCE [LARGE SCALE GENOMIC DNA]</scope>
    <source>
        <strain evidence="4">ATCC 14822 / DSM 2638 / NCIMB 8403 / VKM B-1763</strain>
    </source>
</reference>
<dbReference type="InterPro" id="IPR001638">
    <property type="entry name" value="Solute-binding_3/MltF_N"/>
</dbReference>
<protein>
    <submittedName>
        <fullName evidence="3">Extracellular solute-binding protein family 3</fullName>
    </submittedName>
</protein>